<evidence type="ECO:0000313" key="2">
    <source>
        <dbReference type="Proteomes" id="UP000017836"/>
    </source>
</evidence>
<dbReference type="Gramene" id="ERN10388">
    <property type="protein sequence ID" value="ERN10388"/>
    <property type="gene ID" value="AMTR_s00026p00135840"/>
</dbReference>
<name>W1PQQ2_AMBTC</name>
<dbReference type="Proteomes" id="UP000017836">
    <property type="component" value="Unassembled WGS sequence"/>
</dbReference>
<dbReference type="AlphaFoldDB" id="W1PQQ2"/>
<proteinExistence type="predicted"/>
<evidence type="ECO:0000313" key="1">
    <source>
        <dbReference type="EMBL" id="ERN10388.1"/>
    </source>
</evidence>
<accession>W1PQQ2</accession>
<protein>
    <submittedName>
        <fullName evidence="1">Uncharacterized protein</fullName>
    </submittedName>
</protein>
<keyword evidence="2" id="KW-1185">Reference proteome</keyword>
<dbReference type="EMBL" id="KI392852">
    <property type="protein sequence ID" value="ERN10388.1"/>
    <property type="molecule type" value="Genomic_DNA"/>
</dbReference>
<sequence length="209" mass="24101">MLKIVGMKAMFRGLGEARKLLADISFFANGSPFLVGGPTDNVYRDAFGEVFNGLIKETKKTMYFVSVRGCILPFRGMGDRKMDCYFPNRFARQHGLDQGCCFTILFKNKYGKKGVLQDHEAPGVSREAWIDLNMRMAWETCLNLTELCKFVIPHYGLVSHATETYWRWWNVTNHLYWRSEHPWKAINSDKCDDKAGKRFAPPSFSKFLS</sequence>
<reference evidence="2" key="1">
    <citation type="journal article" date="2013" name="Science">
        <title>The Amborella genome and the evolution of flowering plants.</title>
        <authorList>
            <consortium name="Amborella Genome Project"/>
        </authorList>
    </citation>
    <scope>NUCLEOTIDE SEQUENCE [LARGE SCALE GENOMIC DNA]</scope>
</reference>
<organism evidence="1 2">
    <name type="scientific">Amborella trichopoda</name>
    <dbReference type="NCBI Taxonomy" id="13333"/>
    <lineage>
        <taxon>Eukaryota</taxon>
        <taxon>Viridiplantae</taxon>
        <taxon>Streptophyta</taxon>
        <taxon>Embryophyta</taxon>
        <taxon>Tracheophyta</taxon>
        <taxon>Spermatophyta</taxon>
        <taxon>Magnoliopsida</taxon>
        <taxon>Amborellales</taxon>
        <taxon>Amborellaceae</taxon>
        <taxon>Amborella</taxon>
    </lineage>
</organism>
<gene>
    <name evidence="1" type="ORF">AMTR_s00026p00135840</name>
</gene>
<dbReference type="HOGENOM" id="CLU_086788_0_0_1"/>